<keyword evidence="3" id="KW-1185">Reference proteome</keyword>
<dbReference type="EMBL" id="BMGS01000001">
    <property type="protein sequence ID" value="GGG29544.1"/>
    <property type="molecule type" value="Genomic_DNA"/>
</dbReference>
<keyword evidence="1" id="KW-0472">Membrane</keyword>
<proteinExistence type="predicted"/>
<name>A0ABQ1WGE2_9BACT</name>
<evidence type="ECO:0000256" key="1">
    <source>
        <dbReference type="SAM" id="Phobius"/>
    </source>
</evidence>
<accession>A0ABQ1WGE2</accession>
<keyword evidence="1" id="KW-0812">Transmembrane</keyword>
<evidence type="ECO:0000313" key="2">
    <source>
        <dbReference type="EMBL" id="GGG29544.1"/>
    </source>
</evidence>
<evidence type="ECO:0000313" key="3">
    <source>
        <dbReference type="Proteomes" id="UP000601361"/>
    </source>
</evidence>
<organism evidence="2 3">
    <name type="scientific">Hymenobacter glacieicola</name>
    <dbReference type="NCBI Taxonomy" id="1562124"/>
    <lineage>
        <taxon>Bacteria</taxon>
        <taxon>Pseudomonadati</taxon>
        <taxon>Bacteroidota</taxon>
        <taxon>Cytophagia</taxon>
        <taxon>Cytophagales</taxon>
        <taxon>Hymenobacteraceae</taxon>
        <taxon>Hymenobacter</taxon>
    </lineage>
</organism>
<sequence>MRTVRYNSIVFCILLFMLVSWYVLADFERTQYISHHTGKGQKDVMTFIVTPQFLFVTITAVLLI</sequence>
<feature type="transmembrane region" description="Helical" evidence="1">
    <location>
        <begin position="44"/>
        <end position="63"/>
    </location>
</feature>
<keyword evidence="1" id="KW-1133">Transmembrane helix</keyword>
<dbReference type="Proteomes" id="UP000601361">
    <property type="component" value="Unassembled WGS sequence"/>
</dbReference>
<reference evidence="3" key="1">
    <citation type="journal article" date="2019" name="Int. J. Syst. Evol. Microbiol.">
        <title>The Global Catalogue of Microorganisms (GCM) 10K type strain sequencing project: providing services to taxonomists for standard genome sequencing and annotation.</title>
        <authorList>
            <consortium name="The Broad Institute Genomics Platform"/>
            <consortium name="The Broad Institute Genome Sequencing Center for Infectious Disease"/>
            <person name="Wu L."/>
            <person name="Ma J."/>
        </authorList>
    </citation>
    <scope>NUCLEOTIDE SEQUENCE [LARGE SCALE GENOMIC DNA]</scope>
    <source>
        <strain evidence="3">CGMCC 1.12990</strain>
    </source>
</reference>
<feature type="transmembrane region" description="Helical" evidence="1">
    <location>
        <begin position="6"/>
        <end position="24"/>
    </location>
</feature>
<gene>
    <name evidence="2" type="ORF">GCM10011378_02790</name>
</gene>
<protein>
    <submittedName>
        <fullName evidence="2">Uncharacterized protein</fullName>
    </submittedName>
</protein>
<comment type="caution">
    <text evidence="2">The sequence shown here is derived from an EMBL/GenBank/DDBJ whole genome shotgun (WGS) entry which is preliminary data.</text>
</comment>